<evidence type="ECO:0000313" key="3">
    <source>
        <dbReference type="EMBL" id="KAB0583069.1"/>
    </source>
</evidence>
<keyword evidence="4" id="KW-1185">Reference proteome</keyword>
<dbReference type="EMBL" id="VZPB01000018">
    <property type="protein sequence ID" value="KAB0583069.1"/>
    <property type="molecule type" value="Genomic_DNA"/>
</dbReference>
<comment type="caution">
    <text evidence="3">The sequence shown here is derived from an EMBL/GenBank/DDBJ whole genome shotgun (WGS) entry which is preliminary data.</text>
</comment>
<evidence type="ECO:0000256" key="2">
    <source>
        <dbReference type="SAM" id="Phobius"/>
    </source>
</evidence>
<gene>
    <name evidence="3" type="ORF">F7Q92_09345</name>
</gene>
<reference evidence="3 4" key="1">
    <citation type="submission" date="2019-09" db="EMBL/GenBank/DDBJ databases">
        <title>Draft genome sequences of 48 bacterial type strains from the CCUG.</title>
        <authorList>
            <person name="Tunovic T."/>
            <person name="Pineiro-Iglesias B."/>
            <person name="Unosson C."/>
            <person name="Inganas E."/>
            <person name="Ohlen M."/>
            <person name="Cardew S."/>
            <person name="Jensie-Markopoulos S."/>
            <person name="Salva-Serra F."/>
            <person name="Jaen-Luchoro D."/>
            <person name="Karlsson R."/>
            <person name="Svensson-Stadler L."/>
            <person name="Chun J."/>
            <person name="Moore E."/>
        </authorList>
    </citation>
    <scope>NUCLEOTIDE SEQUENCE [LARGE SCALE GENOMIC DNA]</scope>
    <source>
        <strain evidence="3 4">CCUG 30977</strain>
    </source>
</reference>
<dbReference type="Proteomes" id="UP000430120">
    <property type="component" value="Unassembled WGS sequence"/>
</dbReference>
<accession>A0A643FC29</accession>
<keyword evidence="1" id="KW-0175">Coiled coil</keyword>
<proteinExistence type="predicted"/>
<sequence>MKTRTLALLIALFLLGLFCALNWQALSTPSALSLGLMEVQAPLGLILLGATVVISGLFLFYIVSQQAYLLMESRRFTKELQAQRQLADQAEASRFTELQTRLEALVAQLEQGRQGAEQRLQAKSDEAVRELSAHLAEMEDKLDRALARLG</sequence>
<feature type="coiled-coil region" evidence="1">
    <location>
        <begin position="99"/>
        <end position="148"/>
    </location>
</feature>
<evidence type="ECO:0000313" key="4">
    <source>
        <dbReference type="Proteomes" id="UP000430120"/>
    </source>
</evidence>
<dbReference type="OrthoDB" id="8563966at2"/>
<evidence type="ECO:0000256" key="1">
    <source>
        <dbReference type="SAM" id="Coils"/>
    </source>
</evidence>
<dbReference type="AlphaFoldDB" id="A0A643FC29"/>
<dbReference type="RefSeq" id="WP_151123883.1">
    <property type="nucleotide sequence ID" value="NZ_CP088081.1"/>
</dbReference>
<name>A0A643FC29_IDEDE</name>
<feature type="transmembrane region" description="Helical" evidence="2">
    <location>
        <begin position="43"/>
        <end position="64"/>
    </location>
</feature>
<keyword evidence="2" id="KW-0812">Transmembrane</keyword>
<organism evidence="3 4">
    <name type="scientific">Ideonella dechloratans</name>
    <dbReference type="NCBI Taxonomy" id="36863"/>
    <lineage>
        <taxon>Bacteria</taxon>
        <taxon>Pseudomonadati</taxon>
        <taxon>Pseudomonadota</taxon>
        <taxon>Betaproteobacteria</taxon>
        <taxon>Burkholderiales</taxon>
        <taxon>Sphaerotilaceae</taxon>
        <taxon>Ideonella</taxon>
    </lineage>
</organism>
<keyword evidence="2" id="KW-0472">Membrane</keyword>
<protein>
    <submittedName>
        <fullName evidence="3">LapA family protein</fullName>
    </submittedName>
</protein>
<keyword evidence="2" id="KW-1133">Transmembrane helix</keyword>